<gene>
    <name evidence="2" type="ORF">M5D96_013645</name>
</gene>
<evidence type="ECO:0000313" key="3">
    <source>
        <dbReference type="Proteomes" id="UP001059596"/>
    </source>
</evidence>
<organism evidence="2 3">
    <name type="scientific">Drosophila gunungcola</name>
    <name type="common">fruit fly</name>
    <dbReference type="NCBI Taxonomy" id="103775"/>
    <lineage>
        <taxon>Eukaryota</taxon>
        <taxon>Metazoa</taxon>
        <taxon>Ecdysozoa</taxon>
        <taxon>Arthropoda</taxon>
        <taxon>Hexapoda</taxon>
        <taxon>Insecta</taxon>
        <taxon>Pterygota</taxon>
        <taxon>Neoptera</taxon>
        <taxon>Endopterygota</taxon>
        <taxon>Diptera</taxon>
        <taxon>Brachycera</taxon>
        <taxon>Muscomorpha</taxon>
        <taxon>Ephydroidea</taxon>
        <taxon>Drosophilidae</taxon>
        <taxon>Drosophila</taxon>
        <taxon>Sophophora</taxon>
    </lineage>
</organism>
<dbReference type="Proteomes" id="UP001059596">
    <property type="component" value="Unassembled WGS sequence"/>
</dbReference>
<dbReference type="AlphaFoldDB" id="A0A9P9YB12"/>
<feature type="compositionally biased region" description="Acidic residues" evidence="1">
    <location>
        <begin position="60"/>
        <end position="76"/>
    </location>
</feature>
<reference evidence="2" key="1">
    <citation type="journal article" date="2023" name="Genome Biol. Evol.">
        <title>Long-read-based Genome Assembly of Drosophila gunungcola Reveals Fewer Chemosensory Genes in Flower-breeding Species.</title>
        <authorList>
            <person name="Negi A."/>
            <person name="Liao B.Y."/>
            <person name="Yeh S.D."/>
        </authorList>
    </citation>
    <scope>NUCLEOTIDE SEQUENCE</scope>
    <source>
        <strain evidence="2">Sukarami</strain>
    </source>
</reference>
<feature type="compositionally biased region" description="Basic residues" evidence="1">
    <location>
        <begin position="90"/>
        <end position="99"/>
    </location>
</feature>
<sequence length="112" mass="13158">MVIGGIWNAEGRYRSNRRDFFNYDDGRSVFDEKPAYKNLDGDKYYEDLQFGIHWQPQYGNDEDPMDEPLDADDLDPMDLDNGFIGRKRSAQLKSGRNRAKTWSMLAKKNERN</sequence>
<proteinExistence type="predicted"/>
<feature type="region of interest" description="Disordered" evidence="1">
    <location>
        <begin position="90"/>
        <end position="112"/>
    </location>
</feature>
<dbReference type="EMBL" id="JAMKOV010000118">
    <property type="protein sequence ID" value="KAI8033595.1"/>
    <property type="molecule type" value="Genomic_DNA"/>
</dbReference>
<protein>
    <submittedName>
        <fullName evidence="2">Uncharacterized protein</fullName>
    </submittedName>
</protein>
<comment type="caution">
    <text evidence="2">The sequence shown here is derived from an EMBL/GenBank/DDBJ whole genome shotgun (WGS) entry which is preliminary data.</text>
</comment>
<feature type="region of interest" description="Disordered" evidence="1">
    <location>
        <begin position="56"/>
        <end position="76"/>
    </location>
</feature>
<evidence type="ECO:0000256" key="1">
    <source>
        <dbReference type="SAM" id="MobiDB-lite"/>
    </source>
</evidence>
<accession>A0A9P9YB12</accession>
<evidence type="ECO:0000313" key="2">
    <source>
        <dbReference type="EMBL" id="KAI8033595.1"/>
    </source>
</evidence>
<keyword evidence="3" id="KW-1185">Reference proteome</keyword>
<name>A0A9P9YB12_9MUSC</name>